<dbReference type="Proteomes" id="UP001219525">
    <property type="component" value="Unassembled WGS sequence"/>
</dbReference>
<evidence type="ECO:0008006" key="7">
    <source>
        <dbReference type="Google" id="ProtNLM"/>
    </source>
</evidence>
<proteinExistence type="predicted"/>
<evidence type="ECO:0000256" key="1">
    <source>
        <dbReference type="ARBA" id="ARBA00004141"/>
    </source>
</evidence>
<evidence type="ECO:0000313" key="5">
    <source>
        <dbReference type="EMBL" id="KAJ7212954.1"/>
    </source>
</evidence>
<comment type="subcellular location">
    <subcellularLocation>
        <location evidence="1">Membrane</location>
        <topology evidence="1">Multi-pass membrane protein</topology>
    </subcellularLocation>
</comment>
<evidence type="ECO:0000256" key="2">
    <source>
        <dbReference type="ARBA" id="ARBA00022692"/>
    </source>
</evidence>
<dbReference type="GO" id="GO:0016020">
    <property type="term" value="C:membrane"/>
    <property type="evidence" value="ECO:0007669"/>
    <property type="project" value="UniProtKB-SubCell"/>
</dbReference>
<dbReference type="InterPro" id="IPR013083">
    <property type="entry name" value="Znf_RING/FYVE/PHD"/>
</dbReference>
<dbReference type="AlphaFoldDB" id="A0AAD6VIC3"/>
<protein>
    <recommendedName>
        <fullName evidence="7">RING-CH-type domain-containing protein</fullName>
    </recommendedName>
</protein>
<reference evidence="5" key="1">
    <citation type="submission" date="2023-03" db="EMBL/GenBank/DDBJ databases">
        <title>Massive genome expansion in bonnet fungi (Mycena s.s.) driven by repeated elements and novel gene families across ecological guilds.</title>
        <authorList>
            <consortium name="Lawrence Berkeley National Laboratory"/>
            <person name="Harder C.B."/>
            <person name="Miyauchi S."/>
            <person name="Viragh M."/>
            <person name="Kuo A."/>
            <person name="Thoen E."/>
            <person name="Andreopoulos B."/>
            <person name="Lu D."/>
            <person name="Skrede I."/>
            <person name="Drula E."/>
            <person name="Henrissat B."/>
            <person name="Morin E."/>
            <person name="Kohler A."/>
            <person name="Barry K."/>
            <person name="LaButti K."/>
            <person name="Morin E."/>
            <person name="Salamov A."/>
            <person name="Lipzen A."/>
            <person name="Mereny Z."/>
            <person name="Hegedus B."/>
            <person name="Baldrian P."/>
            <person name="Stursova M."/>
            <person name="Weitz H."/>
            <person name="Taylor A."/>
            <person name="Grigoriev I.V."/>
            <person name="Nagy L.G."/>
            <person name="Martin F."/>
            <person name="Kauserud H."/>
        </authorList>
    </citation>
    <scope>NUCLEOTIDE SEQUENCE</scope>
    <source>
        <strain evidence="5">9144</strain>
    </source>
</reference>
<evidence type="ECO:0000256" key="4">
    <source>
        <dbReference type="ARBA" id="ARBA00023136"/>
    </source>
</evidence>
<dbReference type="PANTHER" id="PTHR46283">
    <property type="entry name" value="E3 UBIQUITIN-PROTEIN LIGASE MARCH5"/>
    <property type="match status" value="1"/>
</dbReference>
<evidence type="ECO:0000256" key="3">
    <source>
        <dbReference type="ARBA" id="ARBA00022989"/>
    </source>
</evidence>
<keyword evidence="6" id="KW-1185">Reference proteome</keyword>
<name>A0AAD6VIC3_9AGAR</name>
<organism evidence="5 6">
    <name type="scientific">Mycena pura</name>
    <dbReference type="NCBI Taxonomy" id="153505"/>
    <lineage>
        <taxon>Eukaryota</taxon>
        <taxon>Fungi</taxon>
        <taxon>Dikarya</taxon>
        <taxon>Basidiomycota</taxon>
        <taxon>Agaricomycotina</taxon>
        <taxon>Agaricomycetes</taxon>
        <taxon>Agaricomycetidae</taxon>
        <taxon>Agaricales</taxon>
        <taxon>Marasmiineae</taxon>
        <taxon>Mycenaceae</taxon>
        <taxon>Mycena</taxon>
    </lineage>
</organism>
<keyword evidence="2" id="KW-0812">Transmembrane</keyword>
<keyword evidence="3" id="KW-1133">Transmembrane helix</keyword>
<comment type="caution">
    <text evidence="5">The sequence shown here is derived from an EMBL/GenBank/DDBJ whole genome shotgun (WGS) entry which is preliminary data.</text>
</comment>
<sequence length="485" mass="53467">MNSGSNHIPTLDDLRVKACFICLEEEIAPRALPETPAPATLWVHPCPNCALLAHDRCLLRWISSLPVKRRSERAGAHTIFVLDTFRCPRCRRAYELADPLSPRLHQVILVSNALYRLFSGLVDVACTAAGLVTLEVIPLSVSFQSRMVVLSAMLTYELAFLRTYLGPTMFRLLLPAKLSDLVRSLFITVPTIPFRLLLPGTVPQWIIPLYFALPPILYGMTELGTLTPPDSLPLAKATPTSESRAPIALWPPSPALLGLVLVPRVISPLYTSLFSRFRAWVLGAPPPTRQKRYLTERVRSVFTYRTRRARAAAAAAAAPAAAAPDLAGDPAPLVLADQIVQKDQTSLTHDVVHALATLVLPRLFGDALRAAALAARSVHLRRVLGLRAVPALAPAGPLRAYCRPRQLGGMLLGGSWVWAEVDPVWWRNSLGYGVYVLAKDCFELYRLWLQKEEVQSRTIKSRDFAGVDASQLELIAPEKFLHAAM</sequence>
<dbReference type="Gene3D" id="3.30.40.10">
    <property type="entry name" value="Zinc/RING finger domain, C3HC4 (zinc finger)"/>
    <property type="match status" value="1"/>
</dbReference>
<evidence type="ECO:0000313" key="6">
    <source>
        <dbReference type="Proteomes" id="UP001219525"/>
    </source>
</evidence>
<gene>
    <name evidence="5" type="ORF">GGX14DRAFT_619591</name>
</gene>
<accession>A0AAD6VIC3</accession>
<dbReference type="EMBL" id="JARJCW010000022">
    <property type="protein sequence ID" value="KAJ7212954.1"/>
    <property type="molecule type" value="Genomic_DNA"/>
</dbReference>
<keyword evidence="4" id="KW-0472">Membrane</keyword>